<keyword evidence="2" id="KW-0378">Hydrolase</keyword>
<reference evidence="4" key="1">
    <citation type="journal article" date="2014" name="Front. Microbiol.">
        <title>High frequency of phylogenetically diverse reductive dehalogenase-homologous genes in deep subseafloor sedimentary metagenomes.</title>
        <authorList>
            <person name="Kawai M."/>
            <person name="Futagami T."/>
            <person name="Toyoda A."/>
            <person name="Takaki Y."/>
            <person name="Nishi S."/>
            <person name="Hori S."/>
            <person name="Arai W."/>
            <person name="Tsubouchi T."/>
            <person name="Morono Y."/>
            <person name="Uchiyama I."/>
            <person name="Ito T."/>
            <person name="Fujiyama A."/>
            <person name="Inagaki F."/>
            <person name="Takami H."/>
        </authorList>
    </citation>
    <scope>NUCLEOTIDE SEQUENCE</scope>
    <source>
        <strain evidence="4">Expedition CK06-06</strain>
    </source>
</reference>
<comment type="caution">
    <text evidence="4">The sequence shown here is derived from an EMBL/GenBank/DDBJ whole genome shotgun (WGS) entry which is preliminary data.</text>
</comment>
<dbReference type="InterPro" id="IPR036005">
    <property type="entry name" value="Creatinase/aminopeptidase-like"/>
</dbReference>
<dbReference type="PANTHER" id="PTHR46112:SF3">
    <property type="entry name" value="AMINOPEPTIDASE YPDF"/>
    <property type="match status" value="1"/>
</dbReference>
<feature type="non-terminal residue" evidence="4">
    <location>
        <position position="1"/>
    </location>
</feature>
<feature type="domain" description="Peptidase M24" evidence="3">
    <location>
        <begin position="23"/>
        <end position="224"/>
    </location>
</feature>
<dbReference type="CDD" id="cd01092">
    <property type="entry name" value="APP-like"/>
    <property type="match status" value="1"/>
</dbReference>
<dbReference type="InterPro" id="IPR001714">
    <property type="entry name" value="Pept_M24_MAP"/>
</dbReference>
<dbReference type="GO" id="GO:0046872">
    <property type="term" value="F:metal ion binding"/>
    <property type="evidence" value="ECO:0007669"/>
    <property type="project" value="UniProtKB-KW"/>
</dbReference>
<dbReference type="PRINTS" id="PR00599">
    <property type="entry name" value="MAPEPTIDASE"/>
</dbReference>
<dbReference type="EMBL" id="BARS01035827">
    <property type="protein sequence ID" value="GAG22921.1"/>
    <property type="molecule type" value="Genomic_DNA"/>
</dbReference>
<dbReference type="GO" id="GO:0016787">
    <property type="term" value="F:hydrolase activity"/>
    <property type="evidence" value="ECO:0007669"/>
    <property type="project" value="UniProtKB-KW"/>
</dbReference>
<sequence>ELVPTKELVERIRAIKDEGELSKIRKAIALADEALAHIAGFIEPGMTEKQVAWELEVFMRTHGAKKVAFDIIVGSGPNGAMPHATVSERAIRAGEPIVIDMGAMVDGYNSDLTRTICAGRPDDKFKEIYDIVLEAQLTAERTIRPGIQGKQADAIARKVIEEAGYGENYGHGLGHGVGLAVHEKPGVGRLSEDVLQPGMVFTVEPGIYLPGWGGVRIEDIVVLRKDGVEVLTQASKDASQH</sequence>
<evidence type="ECO:0000259" key="3">
    <source>
        <dbReference type="Pfam" id="PF00557"/>
    </source>
</evidence>
<dbReference type="InterPro" id="IPR000994">
    <property type="entry name" value="Pept_M24"/>
</dbReference>
<dbReference type="PROSITE" id="PS00491">
    <property type="entry name" value="PROLINE_PEPTIDASE"/>
    <property type="match status" value="1"/>
</dbReference>
<proteinExistence type="predicted"/>
<dbReference type="Gene3D" id="3.90.230.10">
    <property type="entry name" value="Creatinase/methionine aminopeptidase superfamily"/>
    <property type="match status" value="1"/>
</dbReference>
<organism evidence="4">
    <name type="scientific">marine sediment metagenome</name>
    <dbReference type="NCBI Taxonomy" id="412755"/>
    <lineage>
        <taxon>unclassified sequences</taxon>
        <taxon>metagenomes</taxon>
        <taxon>ecological metagenomes</taxon>
    </lineage>
</organism>
<evidence type="ECO:0000313" key="4">
    <source>
        <dbReference type="EMBL" id="GAG22921.1"/>
    </source>
</evidence>
<dbReference type="InterPro" id="IPR050659">
    <property type="entry name" value="Peptidase_M24B"/>
</dbReference>
<dbReference type="SUPFAM" id="SSF55920">
    <property type="entry name" value="Creatinase/aminopeptidase"/>
    <property type="match status" value="1"/>
</dbReference>
<evidence type="ECO:0000256" key="1">
    <source>
        <dbReference type="ARBA" id="ARBA00022723"/>
    </source>
</evidence>
<dbReference type="AlphaFoldDB" id="X0XD88"/>
<accession>X0XD88</accession>
<protein>
    <recommendedName>
        <fullName evidence="3">Peptidase M24 domain-containing protein</fullName>
    </recommendedName>
</protein>
<name>X0XD88_9ZZZZ</name>
<keyword evidence="1" id="KW-0479">Metal-binding</keyword>
<evidence type="ECO:0000256" key="2">
    <source>
        <dbReference type="ARBA" id="ARBA00022801"/>
    </source>
</evidence>
<dbReference type="Pfam" id="PF00557">
    <property type="entry name" value="Peptidase_M24"/>
    <property type="match status" value="1"/>
</dbReference>
<dbReference type="PANTHER" id="PTHR46112">
    <property type="entry name" value="AMINOPEPTIDASE"/>
    <property type="match status" value="1"/>
</dbReference>
<gene>
    <name evidence="4" type="ORF">S01H1_55141</name>
</gene>
<dbReference type="InterPro" id="IPR001131">
    <property type="entry name" value="Peptidase_M24B_aminopep-P_CS"/>
</dbReference>